<dbReference type="EMBL" id="JBBNAG010000011">
    <property type="protein sequence ID" value="KAK9094921.1"/>
    <property type="molecule type" value="Genomic_DNA"/>
</dbReference>
<accession>A0AAP0HSH0</accession>
<comment type="caution">
    <text evidence="2">The sequence shown here is derived from an EMBL/GenBank/DDBJ whole genome shotgun (WGS) entry which is preliminary data.</text>
</comment>
<dbReference type="GO" id="GO:0005524">
    <property type="term" value="F:ATP binding"/>
    <property type="evidence" value="ECO:0007669"/>
    <property type="project" value="InterPro"/>
</dbReference>
<dbReference type="Pfam" id="PF07714">
    <property type="entry name" value="PK_Tyr_Ser-Thr"/>
    <property type="match status" value="1"/>
</dbReference>
<dbReference type="Gene3D" id="3.30.200.20">
    <property type="entry name" value="Phosphorylase Kinase, domain 1"/>
    <property type="match status" value="1"/>
</dbReference>
<organism evidence="2 3">
    <name type="scientific">Stephania cephalantha</name>
    <dbReference type="NCBI Taxonomy" id="152367"/>
    <lineage>
        <taxon>Eukaryota</taxon>
        <taxon>Viridiplantae</taxon>
        <taxon>Streptophyta</taxon>
        <taxon>Embryophyta</taxon>
        <taxon>Tracheophyta</taxon>
        <taxon>Spermatophyta</taxon>
        <taxon>Magnoliopsida</taxon>
        <taxon>Ranunculales</taxon>
        <taxon>Menispermaceae</taxon>
        <taxon>Menispermoideae</taxon>
        <taxon>Cissampelideae</taxon>
        <taxon>Stephania</taxon>
    </lineage>
</organism>
<evidence type="ECO:0000313" key="3">
    <source>
        <dbReference type="Proteomes" id="UP001419268"/>
    </source>
</evidence>
<sequence>MFSSFLGEGRCTHVFKGWIDKQTLLASKPGFGMAVAIIKYSPEGFLDHGKWSAEVNYLGCFLHQNLIELIGYCLEDENSLLVYEFHAKWKLGRSPFQELSLQEFNPKLSVFSLAGAGRASDDIGHAVVDISGWVYAAPEFLLTGALSAKCNIYSFGVILLELLSGRCAVDMNRASVGPNLVDWAKPYWGDEKMLFNIMDHRLDGQYPKKGARVAVAVAVMCLSTVIKVRPTMAEVLTVLERISDANNTSKRLQ</sequence>
<dbReference type="InterPro" id="IPR011009">
    <property type="entry name" value="Kinase-like_dom_sf"/>
</dbReference>
<evidence type="ECO:0000313" key="2">
    <source>
        <dbReference type="EMBL" id="KAK9094921.1"/>
    </source>
</evidence>
<dbReference type="InterPro" id="IPR001245">
    <property type="entry name" value="Ser-Thr/Tyr_kinase_cat_dom"/>
</dbReference>
<protein>
    <recommendedName>
        <fullName evidence="1">Protein kinase domain-containing protein</fullName>
    </recommendedName>
</protein>
<dbReference type="GO" id="GO:0004672">
    <property type="term" value="F:protein kinase activity"/>
    <property type="evidence" value="ECO:0007669"/>
    <property type="project" value="InterPro"/>
</dbReference>
<reference evidence="2 3" key="1">
    <citation type="submission" date="2024-01" db="EMBL/GenBank/DDBJ databases">
        <title>Genome assemblies of Stephania.</title>
        <authorList>
            <person name="Yang L."/>
        </authorList>
    </citation>
    <scope>NUCLEOTIDE SEQUENCE [LARGE SCALE GENOMIC DNA]</scope>
    <source>
        <strain evidence="2">JXDWG</strain>
        <tissue evidence="2">Leaf</tissue>
    </source>
</reference>
<dbReference type="InterPro" id="IPR000719">
    <property type="entry name" value="Prot_kinase_dom"/>
</dbReference>
<dbReference type="InterPro" id="IPR050823">
    <property type="entry name" value="Plant_Ser_Thr_Prot_Kinase"/>
</dbReference>
<dbReference type="AlphaFoldDB" id="A0AAP0HSH0"/>
<evidence type="ECO:0000259" key="1">
    <source>
        <dbReference type="PROSITE" id="PS50011"/>
    </source>
</evidence>
<feature type="domain" description="Protein kinase" evidence="1">
    <location>
        <begin position="1"/>
        <end position="242"/>
    </location>
</feature>
<dbReference type="SUPFAM" id="SSF56112">
    <property type="entry name" value="Protein kinase-like (PK-like)"/>
    <property type="match status" value="1"/>
</dbReference>
<gene>
    <name evidence="2" type="ORF">Scep_026390</name>
</gene>
<dbReference type="Gene3D" id="1.10.510.10">
    <property type="entry name" value="Transferase(Phosphotransferase) domain 1"/>
    <property type="match status" value="1"/>
</dbReference>
<proteinExistence type="predicted"/>
<dbReference type="Proteomes" id="UP001419268">
    <property type="component" value="Unassembled WGS sequence"/>
</dbReference>
<name>A0AAP0HSH0_9MAGN</name>
<dbReference type="PANTHER" id="PTHR45621">
    <property type="entry name" value="OS01G0588500 PROTEIN-RELATED"/>
    <property type="match status" value="1"/>
</dbReference>
<dbReference type="PROSITE" id="PS50011">
    <property type="entry name" value="PROTEIN_KINASE_DOM"/>
    <property type="match status" value="1"/>
</dbReference>
<keyword evidence="3" id="KW-1185">Reference proteome</keyword>